<dbReference type="Pfam" id="PF13424">
    <property type="entry name" value="TPR_12"/>
    <property type="match status" value="1"/>
</dbReference>
<dbReference type="Pfam" id="PF13181">
    <property type="entry name" value="TPR_8"/>
    <property type="match status" value="1"/>
</dbReference>
<feature type="repeat" description="TPR" evidence="7">
    <location>
        <begin position="486"/>
        <end position="519"/>
    </location>
</feature>
<feature type="repeat" description="TPR" evidence="7">
    <location>
        <begin position="413"/>
        <end position="446"/>
    </location>
</feature>
<evidence type="ECO:0000256" key="3">
    <source>
        <dbReference type="ARBA" id="ARBA00022776"/>
    </source>
</evidence>
<dbReference type="Proteomes" id="UP001161247">
    <property type="component" value="Chromosome 1"/>
</dbReference>
<sequence length="551" mass="63097">MKEEAIEKLRGVVRDCVSKHLYSSAIFFADKVAAFTADPADIYMQAQALYLGRHYRRAFHLLNASQIVLRDLRFRYLAAKCLEELKEWDQCLLMLGDAKVDEHGNITDTRDCNIMYLDKDGEDREINILSAICFLRGKAHEALENRQQARLWYKAAIKADPLCYEALECLLDSHMLSSEEETNLLSSLHFGPEEGWLSSFYTCLIKKYDKESVVEAKFRELEQEDSCTNPSKNSFLCSLKDNTDLLASKAEYYHQCGEYQKCFQLTSVLLEKDPFHLKSTLVHLAAAMELGNSNELYLMACNLVKDYPQKALSWFAVGCYYYCIKKFVQSRRFFCKATSLDGAFAPAWIGYGNAYAAHEVGDQAMSAYRTAARLFPGCHLPTLYIGMEYMRTHNFKLAEQFFMQAKSICSSDPLIYNELGVVAYHMKEYEKAVRWFEKTLTLVPSSLSEMWEPTLVNFAHALRKLGRYDDAIKVYGKALALSTRSLSTYAGLAYTYHLQNNFTEAIENYHKALWLEPNDPFCTEMLTLALVDESQISSSDKCGYELDEVLL</sequence>
<protein>
    <submittedName>
        <fullName evidence="8">OLC1v1023268C1</fullName>
    </submittedName>
</protein>
<dbReference type="SMART" id="SM00028">
    <property type="entry name" value="TPR"/>
    <property type="match status" value="8"/>
</dbReference>
<dbReference type="SUPFAM" id="SSF81901">
    <property type="entry name" value="HCP-like"/>
    <property type="match status" value="1"/>
</dbReference>
<proteinExistence type="predicted"/>
<keyword evidence="5 7" id="KW-0802">TPR repeat</keyword>
<dbReference type="GO" id="GO:0031145">
    <property type="term" value="P:anaphase-promoting complex-dependent catabolic process"/>
    <property type="evidence" value="ECO:0007669"/>
    <property type="project" value="TreeGrafter"/>
</dbReference>
<evidence type="ECO:0000256" key="7">
    <source>
        <dbReference type="PROSITE-ProRule" id="PRU00339"/>
    </source>
</evidence>
<keyword evidence="1" id="KW-0132">Cell division</keyword>
<name>A0AAV1BZM1_OLDCO</name>
<dbReference type="GO" id="GO:0016567">
    <property type="term" value="P:protein ubiquitination"/>
    <property type="evidence" value="ECO:0007669"/>
    <property type="project" value="TreeGrafter"/>
</dbReference>
<dbReference type="GO" id="GO:0005680">
    <property type="term" value="C:anaphase-promoting complex"/>
    <property type="evidence" value="ECO:0007669"/>
    <property type="project" value="TreeGrafter"/>
</dbReference>
<dbReference type="Pfam" id="PF12895">
    <property type="entry name" value="ANAPC3"/>
    <property type="match status" value="1"/>
</dbReference>
<evidence type="ECO:0000256" key="2">
    <source>
        <dbReference type="ARBA" id="ARBA00022737"/>
    </source>
</evidence>
<dbReference type="PANTHER" id="PTHR12558">
    <property type="entry name" value="CELL DIVISION CYCLE 16,23,27"/>
    <property type="match status" value="1"/>
</dbReference>
<feature type="repeat" description="TPR" evidence="7">
    <location>
        <begin position="452"/>
        <end position="485"/>
    </location>
</feature>
<evidence type="ECO:0000256" key="5">
    <source>
        <dbReference type="ARBA" id="ARBA00022803"/>
    </source>
</evidence>
<dbReference type="EMBL" id="OX459118">
    <property type="protein sequence ID" value="CAI9088829.1"/>
    <property type="molecule type" value="Genomic_DNA"/>
</dbReference>
<keyword evidence="6" id="KW-0131">Cell cycle</keyword>
<evidence type="ECO:0000313" key="8">
    <source>
        <dbReference type="EMBL" id="CAI9088829.1"/>
    </source>
</evidence>
<reference evidence="8" key="1">
    <citation type="submission" date="2023-03" db="EMBL/GenBank/DDBJ databases">
        <authorList>
            <person name="Julca I."/>
        </authorList>
    </citation>
    <scope>NUCLEOTIDE SEQUENCE</scope>
</reference>
<keyword evidence="4" id="KW-0833">Ubl conjugation pathway</keyword>
<dbReference type="AlphaFoldDB" id="A0AAV1BZM1"/>
<dbReference type="Pfam" id="PF13374">
    <property type="entry name" value="TPR_10"/>
    <property type="match status" value="1"/>
</dbReference>
<gene>
    <name evidence="8" type="ORF">OLC1_LOCUS1311</name>
</gene>
<evidence type="ECO:0000256" key="6">
    <source>
        <dbReference type="ARBA" id="ARBA00023306"/>
    </source>
</evidence>
<keyword evidence="2" id="KW-0677">Repeat</keyword>
<evidence type="ECO:0000313" key="9">
    <source>
        <dbReference type="Proteomes" id="UP001161247"/>
    </source>
</evidence>
<dbReference type="PANTHER" id="PTHR12558:SF9">
    <property type="entry name" value="CELL DIVISION CYCLE PROTEIN 16 HOMOLOG"/>
    <property type="match status" value="1"/>
</dbReference>
<evidence type="ECO:0000256" key="4">
    <source>
        <dbReference type="ARBA" id="ARBA00022786"/>
    </source>
</evidence>
<dbReference type="PROSITE" id="PS50005">
    <property type="entry name" value="TPR"/>
    <property type="match status" value="3"/>
</dbReference>
<keyword evidence="9" id="KW-1185">Reference proteome</keyword>
<keyword evidence="3" id="KW-0498">Mitosis</keyword>
<organism evidence="8 9">
    <name type="scientific">Oldenlandia corymbosa var. corymbosa</name>
    <dbReference type="NCBI Taxonomy" id="529605"/>
    <lineage>
        <taxon>Eukaryota</taxon>
        <taxon>Viridiplantae</taxon>
        <taxon>Streptophyta</taxon>
        <taxon>Embryophyta</taxon>
        <taxon>Tracheophyta</taxon>
        <taxon>Spermatophyta</taxon>
        <taxon>Magnoliopsida</taxon>
        <taxon>eudicotyledons</taxon>
        <taxon>Gunneridae</taxon>
        <taxon>Pentapetalae</taxon>
        <taxon>asterids</taxon>
        <taxon>lamiids</taxon>
        <taxon>Gentianales</taxon>
        <taxon>Rubiaceae</taxon>
        <taxon>Rubioideae</taxon>
        <taxon>Spermacoceae</taxon>
        <taxon>Hedyotis-Oldenlandia complex</taxon>
        <taxon>Oldenlandia</taxon>
    </lineage>
</organism>
<dbReference type="InterPro" id="IPR019734">
    <property type="entry name" value="TPR_rpt"/>
</dbReference>
<dbReference type="Gene3D" id="1.25.40.10">
    <property type="entry name" value="Tetratricopeptide repeat domain"/>
    <property type="match status" value="1"/>
</dbReference>
<accession>A0AAV1BZM1</accession>
<dbReference type="InterPro" id="IPR011990">
    <property type="entry name" value="TPR-like_helical_dom_sf"/>
</dbReference>
<dbReference type="GO" id="GO:0005737">
    <property type="term" value="C:cytoplasm"/>
    <property type="evidence" value="ECO:0007669"/>
    <property type="project" value="TreeGrafter"/>
</dbReference>
<evidence type="ECO:0000256" key="1">
    <source>
        <dbReference type="ARBA" id="ARBA00022618"/>
    </source>
</evidence>
<dbReference type="GO" id="GO:0051301">
    <property type="term" value="P:cell division"/>
    <property type="evidence" value="ECO:0007669"/>
    <property type="project" value="UniProtKB-KW"/>
</dbReference>
<dbReference type="GO" id="GO:0045842">
    <property type="term" value="P:positive regulation of mitotic metaphase/anaphase transition"/>
    <property type="evidence" value="ECO:0007669"/>
    <property type="project" value="TreeGrafter"/>
</dbReference>